<accession>A0A975J2Z5</accession>
<dbReference type="KEGG" id="lamb:KBB96_09275"/>
<dbReference type="AlphaFoldDB" id="A0A975J2Z5"/>
<keyword evidence="1" id="KW-0812">Transmembrane</keyword>
<protein>
    <submittedName>
        <fullName evidence="2">Uncharacterized protein</fullName>
    </submittedName>
</protein>
<evidence type="ECO:0000256" key="1">
    <source>
        <dbReference type="SAM" id="Phobius"/>
    </source>
</evidence>
<gene>
    <name evidence="2" type="ORF">KBB96_09275</name>
</gene>
<feature type="transmembrane region" description="Helical" evidence="1">
    <location>
        <begin position="77"/>
        <end position="97"/>
    </location>
</feature>
<reference evidence="2" key="1">
    <citation type="submission" date="2021-04" db="EMBL/GenBank/DDBJ databases">
        <title>Luteolibacter sp. 32A isolated from the skin of an Anderson's salamander (Ambystoma andersonii).</title>
        <authorList>
            <person name="Spergser J."/>
            <person name="Busse H.-J."/>
        </authorList>
    </citation>
    <scope>NUCLEOTIDE SEQUENCE</scope>
    <source>
        <strain evidence="2">32A</strain>
    </source>
</reference>
<keyword evidence="1" id="KW-1133">Transmembrane helix</keyword>
<dbReference type="RefSeq" id="WP_211634413.1">
    <property type="nucleotide sequence ID" value="NZ_CP073100.1"/>
</dbReference>
<dbReference type="EMBL" id="CP073100">
    <property type="protein sequence ID" value="QUE53069.1"/>
    <property type="molecule type" value="Genomic_DNA"/>
</dbReference>
<keyword evidence="1" id="KW-0472">Membrane</keyword>
<sequence length="166" mass="18727">MNPVATDPLLFRVRLFTARTLLWFGLFLVVGTQFVRGGHPPLWIVWDICWRRMLVVYGEIAGFRITDHCSEPGDNPVFLASAVITLVVPWFAGVMVRHALLRWIVRLIALAACGSFFHALLRIHMEGEVHHGFLRMLLASIATALGLLILPGWKPTPAIYYEPRGN</sequence>
<feature type="transmembrane region" description="Helical" evidence="1">
    <location>
        <begin position="103"/>
        <end position="121"/>
    </location>
</feature>
<organism evidence="2 3">
    <name type="scientific">Luteolibacter ambystomatis</name>
    <dbReference type="NCBI Taxonomy" id="2824561"/>
    <lineage>
        <taxon>Bacteria</taxon>
        <taxon>Pseudomonadati</taxon>
        <taxon>Verrucomicrobiota</taxon>
        <taxon>Verrucomicrobiia</taxon>
        <taxon>Verrucomicrobiales</taxon>
        <taxon>Verrucomicrobiaceae</taxon>
        <taxon>Luteolibacter</taxon>
    </lineage>
</organism>
<name>A0A975J2Z5_9BACT</name>
<feature type="transmembrane region" description="Helical" evidence="1">
    <location>
        <begin position="20"/>
        <end position="37"/>
    </location>
</feature>
<feature type="transmembrane region" description="Helical" evidence="1">
    <location>
        <begin position="133"/>
        <end position="153"/>
    </location>
</feature>
<keyword evidence="3" id="KW-1185">Reference proteome</keyword>
<evidence type="ECO:0000313" key="3">
    <source>
        <dbReference type="Proteomes" id="UP000676169"/>
    </source>
</evidence>
<dbReference type="Proteomes" id="UP000676169">
    <property type="component" value="Chromosome"/>
</dbReference>
<proteinExistence type="predicted"/>
<evidence type="ECO:0000313" key="2">
    <source>
        <dbReference type="EMBL" id="QUE53069.1"/>
    </source>
</evidence>